<feature type="non-terminal residue" evidence="6">
    <location>
        <position position="1"/>
    </location>
</feature>
<dbReference type="RefSeq" id="XP_009538315.1">
    <property type="nucleotide sequence ID" value="XM_009540020.1"/>
</dbReference>
<dbReference type="InterPro" id="IPR009072">
    <property type="entry name" value="Histone-fold"/>
</dbReference>
<dbReference type="Proteomes" id="UP000002640">
    <property type="component" value="Unassembled WGS sequence"/>
</dbReference>
<protein>
    <recommendedName>
        <fullName evidence="5">Transcription factor CBF/NF-Y/archaeal histone domain-containing protein</fullName>
    </recommendedName>
</protein>
<dbReference type="InParanoid" id="G5AE16"/>
<keyword evidence="7" id="KW-1185">Reference proteome</keyword>
<dbReference type="GO" id="GO:0016602">
    <property type="term" value="C:CCAAT-binding factor complex"/>
    <property type="evidence" value="ECO:0007669"/>
    <property type="project" value="InterPro"/>
</dbReference>
<evidence type="ECO:0000256" key="3">
    <source>
        <dbReference type="ARBA" id="ARBA00023125"/>
    </source>
</evidence>
<dbReference type="GO" id="GO:0001228">
    <property type="term" value="F:DNA-binding transcription activator activity, RNA polymerase II-specific"/>
    <property type="evidence" value="ECO:0007669"/>
    <property type="project" value="InterPro"/>
</dbReference>
<evidence type="ECO:0000256" key="4">
    <source>
        <dbReference type="ARBA" id="ARBA00023163"/>
    </source>
</evidence>
<dbReference type="EMBL" id="JH159164">
    <property type="protein sequence ID" value="EGZ06418.1"/>
    <property type="molecule type" value="Genomic_DNA"/>
</dbReference>
<keyword evidence="3" id="KW-0238">DNA-binding</keyword>
<dbReference type="Gene3D" id="1.10.20.10">
    <property type="entry name" value="Histone, subunit A"/>
    <property type="match status" value="1"/>
</dbReference>
<organism evidence="6 7">
    <name type="scientific">Phytophthora sojae (strain P6497)</name>
    <name type="common">Soybean stem and root rot agent</name>
    <name type="synonym">Phytophthora megasperma f. sp. glycines</name>
    <dbReference type="NCBI Taxonomy" id="1094619"/>
    <lineage>
        <taxon>Eukaryota</taxon>
        <taxon>Sar</taxon>
        <taxon>Stramenopiles</taxon>
        <taxon>Oomycota</taxon>
        <taxon>Peronosporomycetes</taxon>
        <taxon>Peronosporales</taxon>
        <taxon>Peronosporaceae</taxon>
        <taxon>Phytophthora</taxon>
    </lineage>
</organism>
<dbReference type="AlphaFoldDB" id="G5AE16"/>
<reference evidence="6 7" key="1">
    <citation type="journal article" date="2006" name="Science">
        <title>Phytophthora genome sequences uncover evolutionary origins and mechanisms of pathogenesis.</title>
        <authorList>
            <person name="Tyler B.M."/>
            <person name="Tripathy S."/>
            <person name="Zhang X."/>
            <person name="Dehal P."/>
            <person name="Jiang R.H."/>
            <person name="Aerts A."/>
            <person name="Arredondo F.D."/>
            <person name="Baxter L."/>
            <person name="Bensasson D."/>
            <person name="Beynon J.L."/>
            <person name="Chapman J."/>
            <person name="Damasceno C.M."/>
            <person name="Dorrance A.E."/>
            <person name="Dou D."/>
            <person name="Dickerman A.W."/>
            <person name="Dubchak I.L."/>
            <person name="Garbelotto M."/>
            <person name="Gijzen M."/>
            <person name="Gordon S.G."/>
            <person name="Govers F."/>
            <person name="Grunwald N.J."/>
            <person name="Huang W."/>
            <person name="Ivors K.L."/>
            <person name="Jones R.W."/>
            <person name="Kamoun S."/>
            <person name="Krampis K."/>
            <person name="Lamour K.H."/>
            <person name="Lee M.K."/>
            <person name="McDonald W.H."/>
            <person name="Medina M."/>
            <person name="Meijer H.J."/>
            <person name="Nordberg E.K."/>
            <person name="Maclean D.J."/>
            <person name="Ospina-Giraldo M.D."/>
            <person name="Morris P.F."/>
            <person name="Phuntumart V."/>
            <person name="Putnam N.H."/>
            <person name="Rash S."/>
            <person name="Rose J.K."/>
            <person name="Sakihama Y."/>
            <person name="Salamov A.A."/>
            <person name="Savidor A."/>
            <person name="Scheuring C.F."/>
            <person name="Smith B.M."/>
            <person name="Sobral B.W."/>
            <person name="Terry A."/>
            <person name="Torto-Alalibo T.A."/>
            <person name="Win J."/>
            <person name="Xu Z."/>
            <person name="Zhang H."/>
            <person name="Grigoriev I.V."/>
            <person name="Rokhsar D.S."/>
            <person name="Boore J.L."/>
        </authorList>
    </citation>
    <scope>NUCLEOTIDE SEQUENCE [LARGE SCALE GENOMIC DNA]</scope>
    <source>
        <strain evidence="6 7">P6497</strain>
    </source>
</reference>
<sequence length="130" mass="14609">EDKMYLPTKNISKIMYRALPASDTISISDDAVTFMQECVTEFLLYFTSEARDRSIMENRRTKKGVGLSISGENVVEGMENLGFTSYARMLAGYNEKVKASQDAAARMKMERKKFVQQKAMEQARVAAAAT</sequence>
<feature type="domain" description="Transcription factor CBF/NF-Y/archaeal histone" evidence="5">
    <location>
        <begin position="4"/>
        <end position="61"/>
    </location>
</feature>
<keyword evidence="4" id="KW-0804">Transcription</keyword>
<feature type="non-terminal residue" evidence="6">
    <location>
        <position position="130"/>
    </location>
</feature>
<dbReference type="STRING" id="1094619.G5AE16"/>
<dbReference type="InterPro" id="IPR027113">
    <property type="entry name" value="Transc_fact_NFYB/HAP3"/>
</dbReference>
<dbReference type="GO" id="GO:0000978">
    <property type="term" value="F:RNA polymerase II cis-regulatory region sequence-specific DNA binding"/>
    <property type="evidence" value="ECO:0007669"/>
    <property type="project" value="TreeGrafter"/>
</dbReference>
<keyword evidence="2" id="KW-0805">Transcription regulation</keyword>
<gene>
    <name evidence="6" type="ORF">PHYSODRAFT_367869</name>
</gene>
<dbReference type="FunCoup" id="G5AE16">
    <property type="interactions" value="67"/>
</dbReference>
<evidence type="ECO:0000256" key="2">
    <source>
        <dbReference type="ARBA" id="ARBA00023015"/>
    </source>
</evidence>
<evidence type="ECO:0000259" key="5">
    <source>
        <dbReference type="Pfam" id="PF00808"/>
    </source>
</evidence>
<dbReference type="PANTHER" id="PTHR11064:SF9">
    <property type="entry name" value="NUCLEAR TRANSCRIPTION FACTOR Y SUBUNIT BETA"/>
    <property type="match status" value="1"/>
</dbReference>
<evidence type="ECO:0000313" key="6">
    <source>
        <dbReference type="EMBL" id="EGZ06418.1"/>
    </source>
</evidence>
<dbReference type="SMR" id="G5AE16"/>
<dbReference type="GeneID" id="20650321"/>
<dbReference type="PANTHER" id="PTHR11064">
    <property type="entry name" value="CCAAT-BINDING TRANSCRIPTION FACTOR-RELATED"/>
    <property type="match status" value="1"/>
</dbReference>
<dbReference type="InterPro" id="IPR003958">
    <property type="entry name" value="CBFA_NFYB_domain"/>
</dbReference>
<name>G5AE16_PHYSP</name>
<accession>G5AE16</accession>
<dbReference type="KEGG" id="psoj:PHYSODRAFT_367869"/>
<evidence type="ECO:0000313" key="7">
    <source>
        <dbReference type="Proteomes" id="UP000002640"/>
    </source>
</evidence>
<proteinExistence type="inferred from homology"/>
<comment type="similarity">
    <text evidence="1">Belongs to the NFYB/HAP3 subunit family.</text>
</comment>
<dbReference type="Pfam" id="PF00808">
    <property type="entry name" value="CBFD_NFYB_HMF"/>
    <property type="match status" value="1"/>
</dbReference>
<dbReference type="GO" id="GO:0046982">
    <property type="term" value="F:protein heterodimerization activity"/>
    <property type="evidence" value="ECO:0007669"/>
    <property type="project" value="InterPro"/>
</dbReference>
<dbReference type="SUPFAM" id="SSF47113">
    <property type="entry name" value="Histone-fold"/>
    <property type="match status" value="1"/>
</dbReference>
<evidence type="ECO:0000256" key="1">
    <source>
        <dbReference type="ARBA" id="ARBA00009053"/>
    </source>
</evidence>